<gene>
    <name evidence="1" type="ORF">UFOVP149_53</name>
</gene>
<protein>
    <submittedName>
        <fullName evidence="1">Uncharacterized protein</fullName>
    </submittedName>
</protein>
<accession>A0A6J7WAA3</accession>
<reference evidence="1" key="1">
    <citation type="submission" date="2020-05" db="EMBL/GenBank/DDBJ databases">
        <authorList>
            <person name="Chiriac C."/>
            <person name="Salcher M."/>
            <person name="Ghai R."/>
            <person name="Kavagutti S V."/>
        </authorList>
    </citation>
    <scope>NUCLEOTIDE SEQUENCE</scope>
</reference>
<dbReference type="EMBL" id="LR798198">
    <property type="protein sequence ID" value="CAB5156180.1"/>
    <property type="molecule type" value="Genomic_DNA"/>
</dbReference>
<sequence length="40" mass="4412">MYLERLIRAAEAILQAGEELPLDMLVALDAAGIDLSTFDY</sequence>
<organism evidence="1">
    <name type="scientific">uncultured Caudovirales phage</name>
    <dbReference type="NCBI Taxonomy" id="2100421"/>
    <lineage>
        <taxon>Viruses</taxon>
        <taxon>Duplodnaviria</taxon>
        <taxon>Heunggongvirae</taxon>
        <taxon>Uroviricota</taxon>
        <taxon>Caudoviricetes</taxon>
        <taxon>Peduoviridae</taxon>
        <taxon>Maltschvirus</taxon>
        <taxon>Maltschvirus maltsch</taxon>
    </lineage>
</organism>
<proteinExistence type="predicted"/>
<name>A0A6J7WAA3_9CAUD</name>
<evidence type="ECO:0000313" key="1">
    <source>
        <dbReference type="EMBL" id="CAB5156180.1"/>
    </source>
</evidence>